<dbReference type="Pfam" id="PF12937">
    <property type="entry name" value="F-box-like"/>
    <property type="match status" value="1"/>
</dbReference>
<dbReference type="EMBL" id="BLJY01000011">
    <property type="protein sequence ID" value="GFF19913.1"/>
    <property type="molecule type" value="Genomic_DNA"/>
</dbReference>
<organism evidence="1 2">
    <name type="scientific">Aspergillus terreus</name>
    <dbReference type="NCBI Taxonomy" id="33178"/>
    <lineage>
        <taxon>Eukaryota</taxon>
        <taxon>Fungi</taxon>
        <taxon>Dikarya</taxon>
        <taxon>Ascomycota</taxon>
        <taxon>Pezizomycotina</taxon>
        <taxon>Eurotiomycetes</taxon>
        <taxon>Eurotiomycetidae</taxon>
        <taxon>Eurotiales</taxon>
        <taxon>Aspergillaceae</taxon>
        <taxon>Aspergillus</taxon>
        <taxon>Aspergillus subgen. Circumdati</taxon>
    </lineage>
</organism>
<gene>
    <name evidence="1" type="ORF">ATEIFO6365_0011017200</name>
</gene>
<dbReference type="Proteomes" id="UP000452235">
    <property type="component" value="Unassembled WGS sequence"/>
</dbReference>
<dbReference type="InterPro" id="IPR015943">
    <property type="entry name" value="WD40/YVTN_repeat-like_dom_sf"/>
</dbReference>
<dbReference type="InterPro" id="IPR036322">
    <property type="entry name" value="WD40_repeat_dom_sf"/>
</dbReference>
<dbReference type="SUPFAM" id="SSF50978">
    <property type="entry name" value="WD40 repeat-like"/>
    <property type="match status" value="1"/>
</dbReference>
<dbReference type="InterPro" id="IPR036047">
    <property type="entry name" value="F-box-like_dom_sf"/>
</dbReference>
<accession>A0A5M3YYG0</accession>
<dbReference type="OrthoDB" id="1259151at2759"/>
<dbReference type="AlphaFoldDB" id="A0A5M3YYG0"/>
<dbReference type="Gene3D" id="2.130.10.10">
    <property type="entry name" value="YVTN repeat-like/Quinoprotein amine dehydrogenase"/>
    <property type="match status" value="1"/>
</dbReference>
<keyword evidence="2" id="KW-1185">Reference proteome</keyword>
<dbReference type="VEuPathDB" id="FungiDB:ATEG_03776"/>
<sequence>MLADLPPEILYHIASYLPTASALAHLAQTCHRLHTIITADDWRICRAFISHRFPHIDTPPFWKDAAQALTSRSRALDKHAVIGRFVGPSRDAAKVGSHQAIRRDNPTHGYRPAIDSYEFWNGKTWEDRKEVLAWSAADTLVMRIRQTGRGRNEQWFVFDDLDHISSHDDICGLHLLRPNHYAKERDREHIIFGRMRGELVHLAIAPVTSAYEYKQRFLTFGVELERTDLSNGPDPILAAHFSNGSIAFYSTTSEDAEVQAFARLRIDPDKVARNKHSKFISPSRFAVATGRLEDSLTISTISQERLSLDRVIGVDSLDLDSQVGLAQKTNVTAITPLSPQTSHPSSGNIFLAAWGDRAVRLHDLRSDRPYEKIYRDNSDHNPIYCVHPLGNDRFVVGAGGDAVVKIFDIRMPKNYTYLDAGTSLTSLHSHSPNHRSGNGVNNHMKSVVDGIRYPRKDLSIFLSYQPQVLNRRRARSYANRSYRGAIYTISSPSLLSPTLYTGIANGVVRLDFASTDDLTGPCRAWHQDRIDLNPSTANVTTFPVDRVLDLSGYERPDPRDTTTPLKLRKQQPFKSVGDEDIVNEELTGWDRRWERLGAPGAWRRGGVPLR</sequence>
<protein>
    <submittedName>
        <fullName evidence="1">F-box domain protein</fullName>
    </submittedName>
</protein>
<dbReference type="SMART" id="SM00256">
    <property type="entry name" value="FBOX"/>
    <property type="match status" value="1"/>
</dbReference>
<reference evidence="1 2" key="1">
    <citation type="submission" date="2020-01" db="EMBL/GenBank/DDBJ databases">
        <title>Aspergillus terreus IFO 6365 whole genome shotgun sequence.</title>
        <authorList>
            <person name="Kanamasa S."/>
            <person name="Takahashi H."/>
        </authorList>
    </citation>
    <scope>NUCLEOTIDE SEQUENCE [LARGE SCALE GENOMIC DNA]</scope>
    <source>
        <strain evidence="1 2">IFO 6365</strain>
    </source>
</reference>
<comment type="caution">
    <text evidence="1">The sequence shown here is derived from an EMBL/GenBank/DDBJ whole genome shotgun (WGS) entry which is preliminary data.</text>
</comment>
<dbReference type="SUPFAM" id="SSF81383">
    <property type="entry name" value="F-box domain"/>
    <property type="match status" value="1"/>
</dbReference>
<name>A0A5M3YYG0_ASPTE</name>
<evidence type="ECO:0000313" key="2">
    <source>
        <dbReference type="Proteomes" id="UP000452235"/>
    </source>
</evidence>
<proteinExistence type="predicted"/>
<evidence type="ECO:0000313" key="1">
    <source>
        <dbReference type="EMBL" id="GFF19913.1"/>
    </source>
</evidence>
<dbReference type="InterPro" id="IPR001810">
    <property type="entry name" value="F-box_dom"/>
</dbReference>
<dbReference type="PROSITE" id="PS50181">
    <property type="entry name" value="FBOX"/>
    <property type="match status" value="1"/>
</dbReference>
<dbReference type="Gene3D" id="1.20.1280.50">
    <property type="match status" value="1"/>
</dbReference>